<dbReference type="Pfam" id="PF22936">
    <property type="entry name" value="Pol_BBD"/>
    <property type="match status" value="1"/>
</dbReference>
<keyword evidence="3" id="KW-1185">Reference proteome</keyword>
<dbReference type="InterPro" id="IPR054722">
    <property type="entry name" value="PolX-like_BBD"/>
</dbReference>
<proteinExistence type="predicted"/>
<dbReference type="EMBL" id="BAABME010004915">
    <property type="protein sequence ID" value="GAA0163993.1"/>
    <property type="molecule type" value="Genomic_DNA"/>
</dbReference>
<dbReference type="PANTHER" id="PTHR47592:SF31">
    <property type="entry name" value="ZINC FINGER, CCHC-TYPE-RELATED"/>
    <property type="match status" value="1"/>
</dbReference>
<dbReference type="AlphaFoldDB" id="A0AAV3QLH9"/>
<comment type="caution">
    <text evidence="2">The sequence shown here is derived from an EMBL/GenBank/DDBJ whole genome shotgun (WGS) entry which is preliminary data.</text>
</comment>
<dbReference type="PANTHER" id="PTHR47592">
    <property type="entry name" value="PBF68 PROTEIN"/>
    <property type="match status" value="1"/>
</dbReference>
<evidence type="ECO:0000259" key="1">
    <source>
        <dbReference type="Pfam" id="PF22936"/>
    </source>
</evidence>
<dbReference type="Proteomes" id="UP001454036">
    <property type="component" value="Unassembled WGS sequence"/>
</dbReference>
<protein>
    <recommendedName>
        <fullName evidence="1">Retrovirus-related Pol polyprotein from transposon TNT 1-94-like beta-barrel domain-containing protein</fullName>
    </recommendedName>
</protein>
<evidence type="ECO:0000313" key="2">
    <source>
        <dbReference type="EMBL" id="GAA0163993.1"/>
    </source>
</evidence>
<organism evidence="2 3">
    <name type="scientific">Lithospermum erythrorhizon</name>
    <name type="common">Purple gromwell</name>
    <name type="synonym">Lithospermum officinale var. erythrorhizon</name>
    <dbReference type="NCBI Taxonomy" id="34254"/>
    <lineage>
        <taxon>Eukaryota</taxon>
        <taxon>Viridiplantae</taxon>
        <taxon>Streptophyta</taxon>
        <taxon>Embryophyta</taxon>
        <taxon>Tracheophyta</taxon>
        <taxon>Spermatophyta</taxon>
        <taxon>Magnoliopsida</taxon>
        <taxon>eudicotyledons</taxon>
        <taxon>Gunneridae</taxon>
        <taxon>Pentapetalae</taxon>
        <taxon>asterids</taxon>
        <taxon>lamiids</taxon>
        <taxon>Boraginales</taxon>
        <taxon>Boraginaceae</taxon>
        <taxon>Boraginoideae</taxon>
        <taxon>Lithospermeae</taxon>
        <taxon>Lithospermum</taxon>
    </lineage>
</organism>
<feature type="domain" description="Retrovirus-related Pol polyprotein from transposon TNT 1-94-like beta-barrel" evidence="1">
    <location>
        <begin position="79"/>
        <end position="158"/>
    </location>
</feature>
<accession>A0AAV3QLH9</accession>
<name>A0AAV3QLH9_LITER</name>
<reference evidence="2 3" key="1">
    <citation type="submission" date="2024-01" db="EMBL/GenBank/DDBJ databases">
        <title>The complete chloroplast genome sequence of Lithospermum erythrorhizon: insights into the phylogenetic relationship among Boraginaceae species and the maternal lineages of purple gromwells.</title>
        <authorList>
            <person name="Okada T."/>
            <person name="Watanabe K."/>
        </authorList>
    </citation>
    <scope>NUCLEOTIDE SEQUENCE [LARGE SCALE GENOMIC DNA]</scope>
</reference>
<evidence type="ECO:0000313" key="3">
    <source>
        <dbReference type="Proteomes" id="UP001454036"/>
    </source>
</evidence>
<gene>
    <name evidence="2" type="ORF">LIER_19733</name>
</gene>
<sequence length="163" mass="18501">MFKVNKKSFGIAKKDRACFHYGKPGHYISECMYRNANCGNEGMNRRNVTNMVTNNNKQEVYVAMVTEVNMTTVESQSSWWLDSGTTIYVCNNKVMFKTLKDVDAQEDVMMGNNPGAKVLGKGVVDLEFTYGKKLSLLNLFYVPSVRKNLISANLLCKNRFKLV</sequence>